<proteinExistence type="predicted"/>
<dbReference type="Proteomes" id="UP000186922">
    <property type="component" value="Unassembled WGS sequence"/>
</dbReference>
<feature type="region of interest" description="Disordered" evidence="1">
    <location>
        <begin position="41"/>
        <end position="66"/>
    </location>
</feature>
<name>A0A1D1VC64_RAMVA</name>
<reference evidence="2 3" key="1">
    <citation type="journal article" date="2016" name="Nat. Commun.">
        <title>Extremotolerant tardigrade genome and improved radiotolerance of human cultured cells by tardigrade-unique protein.</title>
        <authorList>
            <person name="Hashimoto T."/>
            <person name="Horikawa D.D."/>
            <person name="Saito Y."/>
            <person name="Kuwahara H."/>
            <person name="Kozuka-Hata H."/>
            <person name="Shin-I T."/>
            <person name="Minakuchi Y."/>
            <person name="Ohishi K."/>
            <person name="Motoyama A."/>
            <person name="Aizu T."/>
            <person name="Enomoto A."/>
            <person name="Kondo K."/>
            <person name="Tanaka S."/>
            <person name="Hara Y."/>
            <person name="Koshikawa S."/>
            <person name="Sagara H."/>
            <person name="Miura T."/>
            <person name="Yokobori S."/>
            <person name="Miyagawa K."/>
            <person name="Suzuki Y."/>
            <person name="Kubo T."/>
            <person name="Oyama M."/>
            <person name="Kohara Y."/>
            <person name="Fujiyama A."/>
            <person name="Arakawa K."/>
            <person name="Katayama T."/>
            <person name="Toyoda A."/>
            <person name="Kunieda T."/>
        </authorList>
    </citation>
    <scope>NUCLEOTIDE SEQUENCE [LARGE SCALE GENOMIC DNA]</scope>
    <source>
        <strain evidence="2 3">YOKOZUNA-1</strain>
    </source>
</reference>
<keyword evidence="3" id="KW-1185">Reference proteome</keyword>
<sequence>MVTRRRSWNRQQSDEEDDGHHDALHDEVVDFEAELLGLTTPLSTEFSGGNHCSGHCTTTNRNEEEG</sequence>
<gene>
    <name evidence="2" type="primary">RvY_07589-1</name>
    <name evidence="2" type="synonym">RvY_07589.1</name>
    <name evidence="2" type="ORF">RvY_07589</name>
</gene>
<evidence type="ECO:0000313" key="2">
    <source>
        <dbReference type="EMBL" id="GAU96098.1"/>
    </source>
</evidence>
<organism evidence="2 3">
    <name type="scientific">Ramazzottius varieornatus</name>
    <name type="common">Water bear</name>
    <name type="synonym">Tardigrade</name>
    <dbReference type="NCBI Taxonomy" id="947166"/>
    <lineage>
        <taxon>Eukaryota</taxon>
        <taxon>Metazoa</taxon>
        <taxon>Ecdysozoa</taxon>
        <taxon>Tardigrada</taxon>
        <taxon>Eutardigrada</taxon>
        <taxon>Parachela</taxon>
        <taxon>Hypsibioidea</taxon>
        <taxon>Ramazzottiidae</taxon>
        <taxon>Ramazzottius</taxon>
    </lineage>
</organism>
<protein>
    <submittedName>
        <fullName evidence="2">Uncharacterized protein</fullName>
    </submittedName>
</protein>
<evidence type="ECO:0000256" key="1">
    <source>
        <dbReference type="SAM" id="MobiDB-lite"/>
    </source>
</evidence>
<evidence type="ECO:0000313" key="3">
    <source>
        <dbReference type="Proteomes" id="UP000186922"/>
    </source>
</evidence>
<accession>A0A1D1VC64</accession>
<comment type="caution">
    <text evidence="2">The sequence shown here is derived from an EMBL/GenBank/DDBJ whole genome shotgun (WGS) entry which is preliminary data.</text>
</comment>
<dbReference type="EMBL" id="BDGG01000003">
    <property type="protein sequence ID" value="GAU96098.1"/>
    <property type="molecule type" value="Genomic_DNA"/>
</dbReference>
<feature type="region of interest" description="Disordered" evidence="1">
    <location>
        <begin position="1"/>
        <end position="26"/>
    </location>
</feature>
<dbReference type="AlphaFoldDB" id="A0A1D1VC64"/>